<dbReference type="RefSeq" id="WP_232879080.1">
    <property type="nucleotide sequence ID" value="NZ_JAJSOJ010000078.1"/>
</dbReference>
<dbReference type="Proteomes" id="UP001521074">
    <property type="component" value="Unassembled WGS sequence"/>
</dbReference>
<dbReference type="EMBL" id="JAJSOJ010000078">
    <property type="protein sequence ID" value="MCE0745438.1"/>
    <property type="molecule type" value="Genomic_DNA"/>
</dbReference>
<keyword evidence="2" id="KW-1185">Reference proteome</keyword>
<reference evidence="1 2" key="1">
    <citation type="submission" date="2021-12" db="EMBL/GenBank/DDBJ databases">
        <title>Genome sequence of Acetobacter sicerae DmPark20a_162.</title>
        <authorList>
            <person name="Chaston J.M."/>
        </authorList>
    </citation>
    <scope>NUCLEOTIDE SEQUENCE [LARGE SCALE GENOMIC DNA]</scope>
    <source>
        <strain evidence="1 2">DmPark20a_162</strain>
    </source>
</reference>
<protein>
    <submittedName>
        <fullName evidence="1">Uncharacterized protein</fullName>
    </submittedName>
</protein>
<organism evidence="1 2">
    <name type="scientific">Acetobacter sicerae</name>
    <dbReference type="NCBI Taxonomy" id="85325"/>
    <lineage>
        <taxon>Bacteria</taxon>
        <taxon>Pseudomonadati</taxon>
        <taxon>Pseudomonadota</taxon>
        <taxon>Alphaproteobacteria</taxon>
        <taxon>Acetobacterales</taxon>
        <taxon>Acetobacteraceae</taxon>
        <taxon>Acetobacter</taxon>
    </lineage>
</organism>
<evidence type="ECO:0000313" key="2">
    <source>
        <dbReference type="Proteomes" id="UP001521074"/>
    </source>
</evidence>
<comment type="caution">
    <text evidence="1">The sequence shown here is derived from an EMBL/GenBank/DDBJ whole genome shotgun (WGS) entry which is preliminary data.</text>
</comment>
<accession>A0ABS8W0M5</accession>
<gene>
    <name evidence="1" type="ORF">LWC05_16320</name>
</gene>
<name>A0ABS8W0M5_9PROT</name>
<sequence length="206" mass="23153">MAWTQSASVIPSGHEGISITHPTLRSDDGTLIMLRRSIPGVFNILRYTRDQFSLDLTITKKVQSVGAMKGVVVTLFLHSDLKNYRRLSQHDPRRYEIGQNDMVKIITDIRLALSGWPGFFHPDDGVMIELARSDAQLTWYEAEEMAEDQSKQSYWIGSTELGIQVEKQIIEHVAAGCAFRIAEEDKLWAVASARYADEATGDVVIL</sequence>
<evidence type="ECO:0000313" key="1">
    <source>
        <dbReference type="EMBL" id="MCE0745438.1"/>
    </source>
</evidence>
<proteinExistence type="predicted"/>